<dbReference type="RefSeq" id="WP_068585485.1">
    <property type="nucleotide sequence ID" value="NZ_FTNK01000004.1"/>
</dbReference>
<dbReference type="Gene3D" id="3.40.1580.10">
    <property type="entry name" value="SMI1/KNR4-like"/>
    <property type="match status" value="1"/>
</dbReference>
<proteinExistence type="predicted"/>
<protein>
    <submittedName>
        <fullName evidence="1">Uncharacterized protein</fullName>
    </submittedName>
</protein>
<comment type="caution">
    <text evidence="1">The sequence shown here is derived from an EMBL/GenBank/DDBJ whole genome shotgun (WGS) entry which is preliminary data.</text>
</comment>
<evidence type="ECO:0000313" key="2">
    <source>
        <dbReference type="Proteomes" id="UP000186666"/>
    </source>
</evidence>
<sequence>MQYTFDGSDFIHVGVNYDKVVQFETTSGTKMPEEIANFFQTMSAISLDGIRIEFENIYSLELLGKNYYVLGEFWKEADGDLVLWDPSESNDPTKIYYYAHEQNKIKLLTKSFKDLIEKEFALYNKNL</sequence>
<accession>A0ABY1JUZ3</accession>
<name>A0ABY1JUZ3_9BACL</name>
<keyword evidence="2" id="KW-1185">Reference proteome</keyword>
<dbReference type="SUPFAM" id="SSF160631">
    <property type="entry name" value="SMI1/KNR4-like"/>
    <property type="match status" value="1"/>
</dbReference>
<dbReference type="InterPro" id="IPR037883">
    <property type="entry name" value="Knr4/Smi1-like_sf"/>
</dbReference>
<organism evidence="1 2">
    <name type="scientific">Paenibacillus macquariensis</name>
    <dbReference type="NCBI Taxonomy" id="948756"/>
    <lineage>
        <taxon>Bacteria</taxon>
        <taxon>Bacillati</taxon>
        <taxon>Bacillota</taxon>
        <taxon>Bacilli</taxon>
        <taxon>Bacillales</taxon>
        <taxon>Paenibacillaceae</taxon>
        <taxon>Paenibacillus</taxon>
    </lineage>
</organism>
<dbReference type="EMBL" id="FTNK01000004">
    <property type="protein sequence ID" value="SIQ81999.1"/>
    <property type="molecule type" value="Genomic_DNA"/>
</dbReference>
<dbReference type="Proteomes" id="UP000186666">
    <property type="component" value="Unassembled WGS sequence"/>
</dbReference>
<reference evidence="1 2" key="1">
    <citation type="submission" date="2017-01" db="EMBL/GenBank/DDBJ databases">
        <authorList>
            <person name="Varghese N."/>
            <person name="Submissions S."/>
        </authorList>
    </citation>
    <scope>NUCLEOTIDE SEQUENCE [LARGE SCALE GENOMIC DNA]</scope>
    <source>
        <strain evidence="1 2">ATCC 23464</strain>
    </source>
</reference>
<evidence type="ECO:0000313" key="1">
    <source>
        <dbReference type="EMBL" id="SIQ81999.1"/>
    </source>
</evidence>
<gene>
    <name evidence="1" type="ORF">SAMN05421578_104205</name>
</gene>